<organism evidence="3 4">
    <name type="scientific">Sesamum alatum</name>
    <dbReference type="NCBI Taxonomy" id="300844"/>
    <lineage>
        <taxon>Eukaryota</taxon>
        <taxon>Viridiplantae</taxon>
        <taxon>Streptophyta</taxon>
        <taxon>Embryophyta</taxon>
        <taxon>Tracheophyta</taxon>
        <taxon>Spermatophyta</taxon>
        <taxon>Magnoliopsida</taxon>
        <taxon>eudicotyledons</taxon>
        <taxon>Gunneridae</taxon>
        <taxon>Pentapetalae</taxon>
        <taxon>asterids</taxon>
        <taxon>lamiids</taxon>
        <taxon>Lamiales</taxon>
        <taxon>Pedaliaceae</taxon>
        <taxon>Sesamum</taxon>
    </lineage>
</organism>
<gene>
    <name evidence="3" type="ORF">Salat_0671900</name>
</gene>
<dbReference type="InterPro" id="IPR036875">
    <property type="entry name" value="Znf_CCHC_sf"/>
</dbReference>
<accession>A0AAE1YRV4</accession>
<keyword evidence="1" id="KW-0479">Metal-binding</keyword>
<dbReference type="Pfam" id="PF14392">
    <property type="entry name" value="zf-CCHC_4"/>
    <property type="match status" value="1"/>
</dbReference>
<dbReference type="AlphaFoldDB" id="A0AAE1YRV4"/>
<feature type="domain" description="CCHC-type" evidence="2">
    <location>
        <begin position="75"/>
        <end position="88"/>
    </location>
</feature>
<dbReference type="InterPro" id="IPR025836">
    <property type="entry name" value="Zn_knuckle_CX2CX4HX4C"/>
</dbReference>
<reference evidence="3" key="2">
    <citation type="journal article" date="2024" name="Plant">
        <title>Genomic evolution and insights into agronomic trait innovations of Sesamum species.</title>
        <authorList>
            <person name="Miao H."/>
            <person name="Wang L."/>
            <person name="Qu L."/>
            <person name="Liu H."/>
            <person name="Sun Y."/>
            <person name="Le M."/>
            <person name="Wang Q."/>
            <person name="Wei S."/>
            <person name="Zheng Y."/>
            <person name="Lin W."/>
            <person name="Duan Y."/>
            <person name="Cao H."/>
            <person name="Xiong S."/>
            <person name="Wang X."/>
            <person name="Wei L."/>
            <person name="Li C."/>
            <person name="Ma Q."/>
            <person name="Ju M."/>
            <person name="Zhao R."/>
            <person name="Li G."/>
            <person name="Mu C."/>
            <person name="Tian Q."/>
            <person name="Mei H."/>
            <person name="Zhang T."/>
            <person name="Gao T."/>
            <person name="Zhang H."/>
        </authorList>
    </citation>
    <scope>NUCLEOTIDE SEQUENCE</scope>
    <source>
        <strain evidence="3">3651</strain>
    </source>
</reference>
<name>A0AAE1YRV4_9LAMI</name>
<evidence type="ECO:0000259" key="2">
    <source>
        <dbReference type="PROSITE" id="PS50158"/>
    </source>
</evidence>
<dbReference type="EMBL" id="JACGWO010000002">
    <property type="protein sequence ID" value="KAK4435086.1"/>
    <property type="molecule type" value="Genomic_DNA"/>
</dbReference>
<protein>
    <recommendedName>
        <fullName evidence="2">CCHC-type domain-containing protein</fullName>
    </recommendedName>
</protein>
<sequence>MDLNLDHLDRALVLMEMAARGVTLLAAEWMGTSDMEDFLLSGLDIGKPLQRCMKLRSPGIESTISFTYEKLPTFCYGCGMFGHIYRDCARQLDNDAVDVDSGAVEVDVQELPYGLWLTESRAIGGV</sequence>
<dbReference type="GO" id="GO:0003676">
    <property type="term" value="F:nucleic acid binding"/>
    <property type="evidence" value="ECO:0007669"/>
    <property type="project" value="InterPro"/>
</dbReference>
<evidence type="ECO:0000313" key="4">
    <source>
        <dbReference type="Proteomes" id="UP001293254"/>
    </source>
</evidence>
<keyword evidence="1" id="KW-0862">Zinc</keyword>
<keyword evidence="4" id="KW-1185">Reference proteome</keyword>
<reference evidence="3" key="1">
    <citation type="submission" date="2020-06" db="EMBL/GenBank/DDBJ databases">
        <authorList>
            <person name="Li T."/>
            <person name="Hu X."/>
            <person name="Zhang T."/>
            <person name="Song X."/>
            <person name="Zhang H."/>
            <person name="Dai N."/>
            <person name="Sheng W."/>
            <person name="Hou X."/>
            <person name="Wei L."/>
        </authorList>
    </citation>
    <scope>NUCLEOTIDE SEQUENCE</scope>
    <source>
        <strain evidence="3">3651</strain>
        <tissue evidence="3">Leaf</tissue>
    </source>
</reference>
<keyword evidence="1" id="KW-0863">Zinc-finger</keyword>
<evidence type="ECO:0000313" key="3">
    <source>
        <dbReference type="EMBL" id="KAK4435086.1"/>
    </source>
</evidence>
<dbReference type="GO" id="GO:0008270">
    <property type="term" value="F:zinc ion binding"/>
    <property type="evidence" value="ECO:0007669"/>
    <property type="project" value="UniProtKB-KW"/>
</dbReference>
<dbReference type="Proteomes" id="UP001293254">
    <property type="component" value="Unassembled WGS sequence"/>
</dbReference>
<comment type="caution">
    <text evidence="3">The sequence shown here is derived from an EMBL/GenBank/DDBJ whole genome shotgun (WGS) entry which is preliminary data.</text>
</comment>
<dbReference type="PROSITE" id="PS50158">
    <property type="entry name" value="ZF_CCHC"/>
    <property type="match status" value="1"/>
</dbReference>
<dbReference type="SUPFAM" id="SSF57756">
    <property type="entry name" value="Retrovirus zinc finger-like domains"/>
    <property type="match status" value="1"/>
</dbReference>
<evidence type="ECO:0000256" key="1">
    <source>
        <dbReference type="PROSITE-ProRule" id="PRU00047"/>
    </source>
</evidence>
<proteinExistence type="predicted"/>
<dbReference type="InterPro" id="IPR001878">
    <property type="entry name" value="Znf_CCHC"/>
</dbReference>